<comment type="caution">
    <text evidence="1">The sequence shown here is derived from an EMBL/GenBank/DDBJ whole genome shotgun (WGS) entry which is preliminary data.</text>
</comment>
<dbReference type="Proteomes" id="UP000297385">
    <property type="component" value="Unassembled WGS sequence"/>
</dbReference>
<evidence type="ECO:0000313" key="1">
    <source>
        <dbReference type="EMBL" id="TFE37853.1"/>
    </source>
</evidence>
<evidence type="ECO:0000313" key="2">
    <source>
        <dbReference type="Proteomes" id="UP000297385"/>
    </source>
</evidence>
<dbReference type="GeneID" id="97310695"/>
<accession>A0A4Y8MKF9</accession>
<gene>
    <name evidence="1" type="ORF">E2553_41535</name>
</gene>
<reference evidence="1 2" key="1">
    <citation type="submission" date="2019-03" db="EMBL/GenBank/DDBJ databases">
        <title>Complete Genome Sequence of Paraburkholderia dipogonis ICMP 19430T, a Nitrogen-fixing Symbiont of the South African Invasive Legume Dipogon lignosus in New Zealand.</title>
        <authorList>
            <person name="De Meyer S.E."/>
        </authorList>
    </citation>
    <scope>NUCLEOTIDE SEQUENCE [LARGE SCALE GENOMIC DNA]</scope>
    <source>
        <strain evidence="1 2">ICMP 19430</strain>
    </source>
</reference>
<sequence>MQSTYWFAIIDRERERQAWKPSVSDLVDVMKDFSSTHYGAAKIDQFTDVVETFLGATATNSSVTEIFCKNPLLQISGDLVKYRYDFLQSYFLALWLIEKLERRSTGSPNFMKHFARLATGQGAVFEDLSRFYAAQPKKDVQDLLTSGYAMFKETALSSNTEPDVAEMARSACSSLLQLFAATVGKGLSRNSFSSAIFSIVGEEVDEGRTLTKGLFISGDFPMLQFVDREFWNCHFVGYDSFIKCRFSNTKFYYSSFVAIHDDNRSPTMNPEIFDLASCDLGEMATSLAGNGSRGDSLLTMEEIKKFFRYFFVGGGFILKAPGEIYKFAKPGVTEEFIAKLLSAGILEEQNSRAQMRYEVAASFRRPVQKLVNENNLNKQLREVFAEFLGR</sequence>
<proteinExistence type="predicted"/>
<name>A0A4Y8MKF9_9BURK</name>
<organism evidence="1 2">
    <name type="scientific">Paraburkholderia dipogonis</name>
    <dbReference type="NCBI Taxonomy" id="1211383"/>
    <lineage>
        <taxon>Bacteria</taxon>
        <taxon>Pseudomonadati</taxon>
        <taxon>Pseudomonadota</taxon>
        <taxon>Betaproteobacteria</taxon>
        <taxon>Burkholderiales</taxon>
        <taxon>Burkholderiaceae</taxon>
        <taxon>Paraburkholderia</taxon>
    </lineage>
</organism>
<protein>
    <submittedName>
        <fullName evidence="1">Uncharacterized protein</fullName>
    </submittedName>
</protein>
<dbReference type="RefSeq" id="WP_134466370.1">
    <property type="nucleotide sequence ID" value="NZ_JBHMFL010000148.1"/>
</dbReference>
<dbReference type="EMBL" id="SNVI01000005">
    <property type="protein sequence ID" value="TFE37853.1"/>
    <property type="molecule type" value="Genomic_DNA"/>
</dbReference>
<dbReference type="AlphaFoldDB" id="A0A4Y8MKF9"/>